<evidence type="ECO:0000256" key="1">
    <source>
        <dbReference type="ARBA" id="ARBA00022801"/>
    </source>
</evidence>
<dbReference type="PROSITE" id="PS51194">
    <property type="entry name" value="HELICASE_CTER"/>
    <property type="match status" value="1"/>
</dbReference>
<evidence type="ECO:0000259" key="2">
    <source>
        <dbReference type="PROSITE" id="PS51192"/>
    </source>
</evidence>
<dbReference type="Gene3D" id="3.40.50.10810">
    <property type="entry name" value="Tandem AAA-ATPase domain"/>
    <property type="match status" value="1"/>
</dbReference>
<dbReference type="InterPro" id="IPR014001">
    <property type="entry name" value="Helicase_ATP-bd"/>
</dbReference>
<dbReference type="Pfam" id="PF00176">
    <property type="entry name" value="SNF2-rel_dom"/>
    <property type="match status" value="1"/>
</dbReference>
<dbReference type="EMBL" id="JAGINU010000001">
    <property type="protein sequence ID" value="MBP2368378.1"/>
    <property type="molecule type" value="Genomic_DNA"/>
</dbReference>
<keyword evidence="4" id="KW-0347">Helicase</keyword>
<keyword evidence="4" id="KW-0067">ATP-binding</keyword>
<keyword evidence="5" id="KW-1185">Reference proteome</keyword>
<keyword evidence="1" id="KW-0378">Hydrolase</keyword>
<evidence type="ECO:0000313" key="4">
    <source>
        <dbReference type="EMBL" id="MBP2368378.1"/>
    </source>
</evidence>
<protein>
    <submittedName>
        <fullName evidence="4">SNF2 family DNA or RNA helicase</fullName>
    </submittedName>
</protein>
<reference evidence="4 5" key="1">
    <citation type="submission" date="2021-03" db="EMBL/GenBank/DDBJ databases">
        <title>Sequencing the genomes of 1000 actinobacteria strains.</title>
        <authorList>
            <person name="Klenk H.-P."/>
        </authorList>
    </citation>
    <scope>NUCLEOTIDE SEQUENCE [LARGE SCALE GENOMIC DNA]</scope>
    <source>
        <strain evidence="4 5">DSM 45256</strain>
    </source>
</reference>
<dbReference type="SMART" id="SM00490">
    <property type="entry name" value="HELICc"/>
    <property type="match status" value="1"/>
</dbReference>
<dbReference type="CDD" id="cd18793">
    <property type="entry name" value="SF2_C_SNF"/>
    <property type="match status" value="1"/>
</dbReference>
<feature type="domain" description="Helicase C-terminal" evidence="3">
    <location>
        <begin position="417"/>
        <end position="582"/>
    </location>
</feature>
<dbReference type="InterPro" id="IPR038718">
    <property type="entry name" value="SNF2-like_sf"/>
</dbReference>
<feature type="domain" description="Helicase ATP-binding" evidence="2">
    <location>
        <begin position="150"/>
        <end position="297"/>
    </location>
</feature>
<dbReference type="InterPro" id="IPR001650">
    <property type="entry name" value="Helicase_C-like"/>
</dbReference>
<dbReference type="RefSeq" id="WP_210029406.1">
    <property type="nucleotide sequence ID" value="NZ_JAGINU010000001.1"/>
</dbReference>
<dbReference type="PANTHER" id="PTHR10799">
    <property type="entry name" value="SNF2/RAD54 HELICASE FAMILY"/>
    <property type="match status" value="1"/>
</dbReference>
<evidence type="ECO:0000313" key="5">
    <source>
        <dbReference type="Proteomes" id="UP001519295"/>
    </source>
</evidence>
<dbReference type="InterPro" id="IPR049730">
    <property type="entry name" value="SNF2/RAD54-like_C"/>
</dbReference>
<dbReference type="Pfam" id="PF00271">
    <property type="entry name" value="Helicase_C"/>
    <property type="match status" value="1"/>
</dbReference>
<organism evidence="4 5">
    <name type="scientific">Pseudonocardia parietis</name>
    <dbReference type="NCBI Taxonomy" id="570936"/>
    <lineage>
        <taxon>Bacteria</taxon>
        <taxon>Bacillati</taxon>
        <taxon>Actinomycetota</taxon>
        <taxon>Actinomycetes</taxon>
        <taxon>Pseudonocardiales</taxon>
        <taxon>Pseudonocardiaceae</taxon>
        <taxon>Pseudonocardia</taxon>
    </lineage>
</organism>
<keyword evidence="4" id="KW-0547">Nucleotide-binding</keyword>
<sequence>MTFLVERELFVWWGGADPVGAAAAAGVDAVAEPVRIARPGPDGFATGPVPAAVSPAGATLHALGAIEAAHSWGRSVHAWREVARARPAEAEGAVALPTAAHAGVAGDGRTIWSAEVAVRAAVAAVHSTEPADGVWARLRPYQRAGARWLVDRLDTEGGALLADEMGLGKTVQAIAVLAGRTGPHLVVCPASVVGTWRRELARFAPEQTVVEHTRGAPPPEGGVVVATYGMLARDDALTAAEWDVVVLDEAQYVRNPATATDRRARGLTARGRIALTGTPVENRLDDLWSLLAFSTPDVLGPRARFRRRFATAGDPGAAAARLHALVGPHLLRRRKSEVAAELPPRIDVHHEVEPTGEQRRVYAAALDGAFGRGLGAGVDRRGRILALLTRLKQLCAHPSLAGSEEPGVTGRSASFDRLTELVGEIVDNGEAALVFTQYRAAGELLASHLGETLGVAVPFLHGGLGRPARERMVAEFSDPGGPPVLLLSLRAAGTGLTLTRASHVLHLDRWWNPAVEAQASDRAHRIGQTRTVTVHTFTTRGTVEQLIADLHRSKRDLAGAALGETEGSSVGSLARLGDDDLRAVLEGAR</sequence>
<dbReference type="InterPro" id="IPR000330">
    <property type="entry name" value="SNF2_N"/>
</dbReference>
<evidence type="ECO:0000259" key="3">
    <source>
        <dbReference type="PROSITE" id="PS51194"/>
    </source>
</evidence>
<proteinExistence type="predicted"/>
<comment type="caution">
    <text evidence="4">The sequence shown here is derived from an EMBL/GenBank/DDBJ whole genome shotgun (WGS) entry which is preliminary data.</text>
</comment>
<dbReference type="Proteomes" id="UP001519295">
    <property type="component" value="Unassembled WGS sequence"/>
</dbReference>
<dbReference type="Gene3D" id="3.40.50.300">
    <property type="entry name" value="P-loop containing nucleotide triphosphate hydrolases"/>
    <property type="match status" value="1"/>
</dbReference>
<gene>
    <name evidence="4" type="ORF">JOF36_004074</name>
</gene>
<dbReference type="InterPro" id="IPR027417">
    <property type="entry name" value="P-loop_NTPase"/>
</dbReference>
<dbReference type="GO" id="GO:0004386">
    <property type="term" value="F:helicase activity"/>
    <property type="evidence" value="ECO:0007669"/>
    <property type="project" value="UniProtKB-KW"/>
</dbReference>
<dbReference type="PROSITE" id="PS51192">
    <property type="entry name" value="HELICASE_ATP_BIND_1"/>
    <property type="match status" value="1"/>
</dbReference>
<dbReference type="SMART" id="SM00487">
    <property type="entry name" value="DEXDc"/>
    <property type="match status" value="1"/>
</dbReference>
<accession>A0ABS4VXB5</accession>
<name>A0ABS4VXB5_9PSEU</name>
<dbReference type="SUPFAM" id="SSF52540">
    <property type="entry name" value="P-loop containing nucleoside triphosphate hydrolases"/>
    <property type="match status" value="2"/>
</dbReference>